<protein>
    <submittedName>
        <fullName evidence="1">Uncharacterized protein</fullName>
    </submittedName>
</protein>
<dbReference type="Proteomes" id="UP000533637">
    <property type="component" value="Unassembled WGS sequence"/>
</dbReference>
<organism evidence="1 2">
    <name type="scientific">Parabacteroides faecis</name>
    <dbReference type="NCBI Taxonomy" id="1217282"/>
    <lineage>
        <taxon>Bacteria</taxon>
        <taxon>Pseudomonadati</taxon>
        <taxon>Bacteroidota</taxon>
        <taxon>Bacteroidia</taxon>
        <taxon>Bacteroidales</taxon>
        <taxon>Tannerellaceae</taxon>
        <taxon>Parabacteroides</taxon>
    </lineage>
</organism>
<keyword evidence="2" id="KW-1185">Reference proteome</keyword>
<dbReference type="EMBL" id="JACHOC010000010">
    <property type="protein sequence ID" value="MBB4624526.1"/>
    <property type="molecule type" value="Genomic_DNA"/>
</dbReference>
<comment type="caution">
    <text evidence="1">The sequence shown here is derived from an EMBL/GenBank/DDBJ whole genome shotgun (WGS) entry which is preliminary data.</text>
</comment>
<evidence type="ECO:0000313" key="2">
    <source>
        <dbReference type="Proteomes" id="UP000533637"/>
    </source>
</evidence>
<gene>
    <name evidence="1" type="ORF">GGQ57_004457</name>
</gene>
<accession>A0ABR6KSP9</accession>
<reference evidence="1 2" key="1">
    <citation type="submission" date="2020-08" db="EMBL/GenBank/DDBJ databases">
        <title>Genomic Encyclopedia of Type Strains, Phase IV (KMG-IV): sequencing the most valuable type-strain genomes for metagenomic binning, comparative biology and taxonomic classification.</title>
        <authorList>
            <person name="Goeker M."/>
        </authorList>
    </citation>
    <scope>NUCLEOTIDE SEQUENCE [LARGE SCALE GENOMIC DNA]</scope>
    <source>
        <strain evidence="1 2">DSM 102983</strain>
    </source>
</reference>
<evidence type="ECO:0000313" key="1">
    <source>
        <dbReference type="EMBL" id="MBB4624526.1"/>
    </source>
</evidence>
<sequence>MISDIFCNIALAINKILIMDTSSLTKATSLFILTLIQRDDGQKNKTLETPTNGTCV</sequence>
<proteinExistence type="predicted"/>
<name>A0ABR6KSP9_9BACT</name>